<evidence type="ECO:0008006" key="3">
    <source>
        <dbReference type="Google" id="ProtNLM"/>
    </source>
</evidence>
<dbReference type="PROSITE" id="PS51257">
    <property type="entry name" value="PROKAR_LIPOPROTEIN"/>
    <property type="match status" value="1"/>
</dbReference>
<organism evidence="1 2">
    <name type="scientific">Winogradskyella marincola</name>
    <dbReference type="NCBI Taxonomy" id="3037795"/>
    <lineage>
        <taxon>Bacteria</taxon>
        <taxon>Pseudomonadati</taxon>
        <taxon>Bacteroidota</taxon>
        <taxon>Flavobacteriia</taxon>
        <taxon>Flavobacteriales</taxon>
        <taxon>Flavobacteriaceae</taxon>
        <taxon>Winogradskyella</taxon>
    </lineage>
</organism>
<evidence type="ECO:0000313" key="2">
    <source>
        <dbReference type="Proteomes" id="UP001529085"/>
    </source>
</evidence>
<proteinExistence type="predicted"/>
<reference evidence="1 2" key="1">
    <citation type="submission" date="2023-03" db="EMBL/GenBank/DDBJ databases">
        <title>Strain YYF002 represents a novel species in the genus Winogradskyella isolated from seawater.</title>
        <authorList>
            <person name="Fu Z.-Y."/>
        </authorList>
    </citation>
    <scope>NUCLEOTIDE SEQUENCE [LARGE SCALE GENOMIC DNA]</scope>
    <source>
        <strain evidence="1 2">YYF002</strain>
    </source>
</reference>
<gene>
    <name evidence="1" type="ORF">P7122_13430</name>
</gene>
<protein>
    <recommendedName>
        <fullName evidence="3">Lipoprotein</fullName>
    </recommendedName>
</protein>
<keyword evidence="2" id="KW-1185">Reference proteome</keyword>
<accession>A0ABT6G4B7</accession>
<dbReference type="RefSeq" id="WP_278006319.1">
    <property type="nucleotide sequence ID" value="NZ_JARSBN010000008.1"/>
</dbReference>
<dbReference type="Proteomes" id="UP001529085">
    <property type="component" value="Unassembled WGS sequence"/>
</dbReference>
<comment type="caution">
    <text evidence="1">The sequence shown here is derived from an EMBL/GenBank/DDBJ whole genome shotgun (WGS) entry which is preliminary data.</text>
</comment>
<evidence type="ECO:0000313" key="1">
    <source>
        <dbReference type="EMBL" id="MDG4716881.1"/>
    </source>
</evidence>
<sequence length="201" mass="23589">MKEKLTFLIFSILTFLLISCNAVSIQNTSNDFKWKNKKFDNKFELKLDYKPTIINKIISKEPIFFDLNDSLSLDINYRIKSTLVKKLQKRNIYLTEKDEIILSVDSLVFQEYSESKSVYSNDGLEYLNDSEQDFFKFKIVGSIKSKRLEEEIAVKKEHNTDPRESYTISGIIVKDGINANAEKMIENTINEFSYRVYEKLK</sequence>
<name>A0ABT6G4B7_9FLAO</name>
<dbReference type="EMBL" id="JARSBN010000008">
    <property type="protein sequence ID" value="MDG4716881.1"/>
    <property type="molecule type" value="Genomic_DNA"/>
</dbReference>